<dbReference type="HAMAP" id="MF_00011">
    <property type="entry name" value="Adenylosucc_synth"/>
    <property type="match status" value="1"/>
</dbReference>
<evidence type="ECO:0000256" key="8">
    <source>
        <dbReference type="HAMAP-Rule" id="MF_00011"/>
    </source>
</evidence>
<dbReference type="InterPro" id="IPR027417">
    <property type="entry name" value="P-loop_NTPase"/>
</dbReference>
<evidence type="ECO:0000256" key="9">
    <source>
        <dbReference type="PROSITE-ProRule" id="PRU10134"/>
    </source>
</evidence>
<proteinExistence type="inferred from homology"/>
<dbReference type="FunFam" id="3.90.170.10:FF:000001">
    <property type="entry name" value="Adenylosuccinate synthetase"/>
    <property type="match status" value="1"/>
</dbReference>
<comment type="cofactor">
    <cofactor evidence="8">
        <name>Mg(2+)</name>
        <dbReference type="ChEBI" id="CHEBI:18420"/>
    </cofactor>
    <text evidence="8">Binds 1 Mg(2+) ion per subunit.</text>
</comment>
<feature type="binding site" description="in other chain" evidence="8">
    <location>
        <position position="238"/>
    </location>
    <ligand>
        <name>IMP</name>
        <dbReference type="ChEBI" id="CHEBI:58053"/>
        <note>ligand shared between dimeric partners</note>
    </ligand>
</feature>
<feature type="binding site" evidence="8">
    <location>
        <begin position="12"/>
        <end position="18"/>
    </location>
    <ligand>
        <name>GTP</name>
        <dbReference type="ChEBI" id="CHEBI:37565"/>
    </ligand>
</feature>
<protein>
    <recommendedName>
        <fullName evidence="8 10">Adenylosuccinate synthetase</fullName>
        <shortName evidence="8">AMPSase</shortName>
        <shortName evidence="8">AdSS</shortName>
        <ecNumber evidence="8 10">6.3.4.4</ecNumber>
    </recommendedName>
    <alternativeName>
        <fullName evidence="8">IMP--aspartate ligase</fullName>
    </alternativeName>
</protein>
<dbReference type="SUPFAM" id="SSF52540">
    <property type="entry name" value="P-loop containing nucleoside triphosphate hydrolases"/>
    <property type="match status" value="1"/>
</dbReference>
<comment type="function">
    <text evidence="8">Plays an important role in the de novo pathway of purine nucleotide biosynthesis. Catalyzes the first committed step in the biosynthesis of AMP from IMP.</text>
</comment>
<dbReference type="Gene3D" id="3.40.440.10">
    <property type="entry name" value="Adenylosuccinate Synthetase, subunit A, domain 1"/>
    <property type="match status" value="1"/>
</dbReference>
<dbReference type="GO" id="GO:0004019">
    <property type="term" value="F:adenylosuccinate synthase activity"/>
    <property type="evidence" value="ECO:0007669"/>
    <property type="project" value="UniProtKB-UniRule"/>
</dbReference>
<feature type="binding site" evidence="8">
    <location>
        <position position="40"/>
    </location>
    <ligand>
        <name>Mg(2+)</name>
        <dbReference type="ChEBI" id="CHEBI:18420"/>
    </ligand>
</feature>
<keyword evidence="4 8" id="KW-0547">Nucleotide-binding</keyword>
<keyword evidence="6 8" id="KW-0460">Magnesium</keyword>
<feature type="binding site" evidence="8">
    <location>
        <begin position="413"/>
        <end position="415"/>
    </location>
    <ligand>
        <name>GTP</name>
        <dbReference type="ChEBI" id="CHEBI:37565"/>
    </ligand>
</feature>
<keyword evidence="8" id="KW-0963">Cytoplasm</keyword>
<feature type="binding site" description="in other chain" evidence="8">
    <location>
        <begin position="13"/>
        <end position="16"/>
    </location>
    <ligand>
        <name>IMP</name>
        <dbReference type="ChEBI" id="CHEBI:58053"/>
        <note>ligand shared between dimeric partners</note>
    </ligand>
</feature>
<dbReference type="PANTHER" id="PTHR11846">
    <property type="entry name" value="ADENYLOSUCCINATE SYNTHETASE"/>
    <property type="match status" value="1"/>
</dbReference>
<keyword evidence="7 8" id="KW-0342">GTP-binding</keyword>
<evidence type="ECO:0000256" key="3">
    <source>
        <dbReference type="ARBA" id="ARBA00022723"/>
    </source>
</evidence>
<dbReference type="Pfam" id="PF00709">
    <property type="entry name" value="Adenylsucc_synt"/>
    <property type="match status" value="1"/>
</dbReference>
<comment type="caution">
    <text evidence="11">The sequence shown here is derived from an EMBL/GenBank/DDBJ whole genome shotgun (WGS) entry which is preliminary data.</text>
</comment>
<feature type="binding site" evidence="8">
    <location>
        <position position="304"/>
    </location>
    <ligand>
        <name>GTP</name>
        <dbReference type="ChEBI" id="CHEBI:37565"/>
    </ligand>
</feature>
<dbReference type="InterPro" id="IPR033128">
    <property type="entry name" value="Adenylosuccin_syn_Lys_AS"/>
</dbReference>
<sequence>MPAVVVLGAQWGDEGKGKATDQLSKDVDFAVKYNGGNNAGHTVVVNGETFALHLIPTGILSPRVTPVIGNGTVIDLKVLFQEIEELEMRGVSCQRLLVSSRAHLVTPYSLCIDEGSELLRGDKAIGTTKRGIGPTYAEKMYRTGLQVQDLFDPEGLGDKVTEIAKLKNPIIEHVYHLDPPDPVEVTAELLQFSERLRPMVTNTSLVLNNALDEERVVLFEGGQATMLDIDHGTYPYVTSSNCTAGGACTGTGIGPTRIDRVVGVMKAYTTRVGEGPFPTELNDEVGEQLRQLGGEFGATTGRPRRTGWFDAVVVSYAVRVNGLTDLVMTKLDVLSEYETIPVCTGYEIPGGRTDQMPDSAKDFAAARPIYEEIPGWKGSDIEGITDWRKLPEAAQKYVEFVEDRVGCRISVIGTGASREDAIVRHELI</sequence>
<dbReference type="SMART" id="SM00788">
    <property type="entry name" value="Adenylsucc_synt"/>
    <property type="match status" value="1"/>
</dbReference>
<comment type="similarity">
    <text evidence="8 10">Belongs to the adenylosuccinate synthetase family.</text>
</comment>
<dbReference type="FunFam" id="1.10.300.10:FF:000001">
    <property type="entry name" value="Adenylosuccinate synthetase"/>
    <property type="match status" value="1"/>
</dbReference>
<feature type="binding site" evidence="8">
    <location>
        <begin position="298"/>
        <end position="304"/>
    </location>
    <ligand>
        <name>substrate</name>
    </ligand>
</feature>
<evidence type="ECO:0000313" key="12">
    <source>
        <dbReference type="Proteomes" id="UP000442535"/>
    </source>
</evidence>
<gene>
    <name evidence="8" type="primary">purA</name>
    <name evidence="11" type="ORF">FYJ63_06860</name>
</gene>
<feature type="binding site" evidence="8">
    <location>
        <begin position="330"/>
        <end position="332"/>
    </location>
    <ligand>
        <name>GTP</name>
        <dbReference type="ChEBI" id="CHEBI:37565"/>
    </ligand>
</feature>
<dbReference type="PANTHER" id="PTHR11846:SF0">
    <property type="entry name" value="ADENYLOSUCCINATE SYNTHETASE"/>
    <property type="match status" value="1"/>
</dbReference>
<feature type="binding site" evidence="8">
    <location>
        <position position="142"/>
    </location>
    <ligand>
        <name>IMP</name>
        <dbReference type="ChEBI" id="CHEBI:58053"/>
        <note>ligand shared between dimeric partners</note>
    </ligand>
</feature>
<comment type="catalytic activity">
    <reaction evidence="8 10">
        <text>IMP + L-aspartate + GTP = N(6)-(1,2-dicarboxyethyl)-AMP + GDP + phosphate + 2 H(+)</text>
        <dbReference type="Rhea" id="RHEA:15753"/>
        <dbReference type="ChEBI" id="CHEBI:15378"/>
        <dbReference type="ChEBI" id="CHEBI:29991"/>
        <dbReference type="ChEBI" id="CHEBI:37565"/>
        <dbReference type="ChEBI" id="CHEBI:43474"/>
        <dbReference type="ChEBI" id="CHEBI:57567"/>
        <dbReference type="ChEBI" id="CHEBI:58053"/>
        <dbReference type="ChEBI" id="CHEBI:58189"/>
        <dbReference type="EC" id="6.3.4.4"/>
    </reaction>
</comment>
<dbReference type="GO" id="GO:0046040">
    <property type="term" value="P:IMP metabolic process"/>
    <property type="evidence" value="ECO:0007669"/>
    <property type="project" value="TreeGrafter"/>
</dbReference>
<dbReference type="Proteomes" id="UP000442535">
    <property type="component" value="Unassembled WGS sequence"/>
</dbReference>
<dbReference type="InterPro" id="IPR042111">
    <property type="entry name" value="Adenylosuccinate_synth_dom3"/>
</dbReference>
<dbReference type="InterPro" id="IPR042110">
    <property type="entry name" value="Adenylosuccinate_synth_dom2"/>
</dbReference>
<feature type="binding site" description="in other chain" evidence="8">
    <location>
        <position position="223"/>
    </location>
    <ligand>
        <name>IMP</name>
        <dbReference type="ChEBI" id="CHEBI:58053"/>
        <note>ligand shared between dimeric partners</note>
    </ligand>
</feature>
<dbReference type="RefSeq" id="WP_154545128.1">
    <property type="nucleotide sequence ID" value="NZ_JAQYQY010000043.1"/>
</dbReference>
<evidence type="ECO:0000256" key="5">
    <source>
        <dbReference type="ARBA" id="ARBA00022755"/>
    </source>
</evidence>
<dbReference type="EMBL" id="VUMY01000011">
    <property type="protein sequence ID" value="MST49955.1"/>
    <property type="molecule type" value="Genomic_DNA"/>
</dbReference>
<dbReference type="NCBIfam" id="TIGR00184">
    <property type="entry name" value="purA"/>
    <property type="match status" value="1"/>
</dbReference>
<feature type="binding site" evidence="8">
    <location>
        <begin position="40"/>
        <end position="42"/>
    </location>
    <ligand>
        <name>GTP</name>
        <dbReference type="ChEBI" id="CHEBI:37565"/>
    </ligand>
</feature>
<evidence type="ECO:0000256" key="6">
    <source>
        <dbReference type="ARBA" id="ARBA00022842"/>
    </source>
</evidence>
<dbReference type="GO" id="GO:0044208">
    <property type="term" value="P:'de novo' AMP biosynthetic process"/>
    <property type="evidence" value="ECO:0007669"/>
    <property type="project" value="UniProtKB-UniRule"/>
</dbReference>
<evidence type="ECO:0000256" key="10">
    <source>
        <dbReference type="RuleBase" id="RU000520"/>
    </source>
</evidence>
<feature type="binding site" evidence="8">
    <location>
        <position position="13"/>
    </location>
    <ligand>
        <name>Mg(2+)</name>
        <dbReference type="ChEBI" id="CHEBI:18420"/>
    </ligand>
</feature>
<feature type="active site" description="Proton acceptor" evidence="8">
    <location>
        <position position="13"/>
    </location>
</feature>
<reference evidence="11 12" key="1">
    <citation type="submission" date="2019-08" db="EMBL/GenBank/DDBJ databases">
        <title>In-depth cultivation of the pig gut microbiome towards novel bacterial diversity and tailored functional studies.</title>
        <authorList>
            <person name="Wylensek D."/>
            <person name="Hitch T.C.A."/>
            <person name="Clavel T."/>
        </authorList>
    </citation>
    <scope>NUCLEOTIDE SEQUENCE [LARGE SCALE GENOMIC DNA]</scope>
    <source>
        <strain evidence="11 12">RF-GAM-744-WT-7</strain>
    </source>
</reference>
<dbReference type="Gene3D" id="3.90.170.10">
    <property type="entry name" value="Adenylosuccinate Synthetase, subunit A, domain 3"/>
    <property type="match status" value="1"/>
</dbReference>
<dbReference type="GO" id="GO:0005525">
    <property type="term" value="F:GTP binding"/>
    <property type="evidence" value="ECO:0007669"/>
    <property type="project" value="UniProtKB-UniRule"/>
</dbReference>
<feature type="binding site" description="in other chain" evidence="8">
    <location>
        <position position="128"/>
    </location>
    <ligand>
        <name>IMP</name>
        <dbReference type="ChEBI" id="CHEBI:58053"/>
        <note>ligand shared between dimeric partners</note>
    </ligand>
</feature>
<keyword evidence="3 8" id="KW-0479">Metal-binding</keyword>
<keyword evidence="5 8" id="KW-0658">Purine biosynthesis</keyword>
<keyword evidence="2 8" id="KW-0436">Ligase</keyword>
<dbReference type="PROSITE" id="PS00513">
    <property type="entry name" value="ADENYLOSUCCIN_SYN_2"/>
    <property type="match status" value="1"/>
</dbReference>
<dbReference type="Gene3D" id="1.10.300.10">
    <property type="entry name" value="Adenylosuccinate Synthetase, subunit A, domain 2"/>
    <property type="match status" value="1"/>
</dbReference>
<evidence type="ECO:0000313" key="11">
    <source>
        <dbReference type="EMBL" id="MST49955.1"/>
    </source>
</evidence>
<evidence type="ECO:0000256" key="2">
    <source>
        <dbReference type="ARBA" id="ARBA00022598"/>
    </source>
</evidence>
<evidence type="ECO:0000256" key="7">
    <source>
        <dbReference type="ARBA" id="ARBA00023134"/>
    </source>
</evidence>
<dbReference type="CDD" id="cd03108">
    <property type="entry name" value="AdSS"/>
    <property type="match status" value="1"/>
</dbReference>
<feature type="active site" description="Proton donor" evidence="8">
    <location>
        <position position="41"/>
    </location>
</feature>
<dbReference type="InterPro" id="IPR042109">
    <property type="entry name" value="Adenylosuccinate_synth_dom1"/>
</dbReference>
<dbReference type="UniPathway" id="UPA00075">
    <property type="reaction ID" value="UER00335"/>
</dbReference>
<dbReference type="GO" id="GO:0005737">
    <property type="term" value="C:cytoplasm"/>
    <property type="evidence" value="ECO:0007669"/>
    <property type="project" value="UniProtKB-SubCell"/>
</dbReference>
<dbReference type="PROSITE" id="PS01266">
    <property type="entry name" value="ADENYLOSUCCIN_SYN_1"/>
    <property type="match status" value="1"/>
</dbReference>
<dbReference type="NCBIfam" id="NF002223">
    <property type="entry name" value="PRK01117.1"/>
    <property type="match status" value="1"/>
</dbReference>
<comment type="subcellular location">
    <subcellularLocation>
        <location evidence="8">Cytoplasm</location>
    </subcellularLocation>
</comment>
<feature type="active site" evidence="9">
    <location>
        <position position="139"/>
    </location>
</feature>
<dbReference type="InterPro" id="IPR001114">
    <property type="entry name" value="Adenylosuccinate_synthetase"/>
</dbReference>
<organism evidence="11 12">
    <name type="scientific">Mobiluncus porci</name>
    <dbReference type="NCBI Taxonomy" id="2652278"/>
    <lineage>
        <taxon>Bacteria</taxon>
        <taxon>Bacillati</taxon>
        <taxon>Actinomycetota</taxon>
        <taxon>Actinomycetes</taxon>
        <taxon>Actinomycetales</taxon>
        <taxon>Actinomycetaceae</taxon>
        <taxon>Mobiluncus</taxon>
    </lineage>
</organism>
<dbReference type="EC" id="6.3.4.4" evidence="8 10"/>
<comment type="pathway">
    <text evidence="8 10">Purine metabolism; AMP biosynthesis via de novo pathway; AMP from IMP: step 1/2.</text>
</comment>
<keyword evidence="12" id="KW-1185">Reference proteome</keyword>
<accession>A0A7K0K4J7</accession>
<feature type="binding site" description="in other chain" evidence="8">
    <location>
        <position position="302"/>
    </location>
    <ligand>
        <name>IMP</name>
        <dbReference type="ChEBI" id="CHEBI:58053"/>
        <note>ligand shared between dimeric partners</note>
    </ligand>
</feature>
<name>A0A7K0K4J7_9ACTO</name>
<dbReference type="AlphaFoldDB" id="A0A7K0K4J7"/>
<comment type="subunit">
    <text evidence="1 8">Homodimer.</text>
</comment>
<evidence type="ECO:0000256" key="1">
    <source>
        <dbReference type="ARBA" id="ARBA00011738"/>
    </source>
</evidence>
<dbReference type="GO" id="GO:0000287">
    <property type="term" value="F:magnesium ion binding"/>
    <property type="evidence" value="ECO:0007669"/>
    <property type="project" value="UniProtKB-UniRule"/>
</dbReference>
<feature type="binding site" description="in other chain" evidence="8">
    <location>
        <begin position="38"/>
        <end position="41"/>
    </location>
    <ligand>
        <name>IMP</name>
        <dbReference type="ChEBI" id="CHEBI:58053"/>
        <note>ligand shared between dimeric partners</note>
    </ligand>
</feature>
<evidence type="ECO:0000256" key="4">
    <source>
        <dbReference type="ARBA" id="ARBA00022741"/>
    </source>
</evidence>
<dbReference type="InterPro" id="IPR018220">
    <property type="entry name" value="Adenylosuccin_syn_GTP-bd"/>
</dbReference>